<accession>A0A3Q0JG74</accession>
<feature type="compositionally biased region" description="Low complexity" evidence="1">
    <location>
        <begin position="185"/>
        <end position="194"/>
    </location>
</feature>
<protein>
    <submittedName>
        <fullName evidence="3">Uncharacterized protein LOC103518490</fullName>
    </submittedName>
</protein>
<evidence type="ECO:0000313" key="3">
    <source>
        <dbReference type="RefSeq" id="XP_026686073.1"/>
    </source>
</evidence>
<dbReference type="RefSeq" id="XP_026686073.1">
    <property type="nucleotide sequence ID" value="XM_026830272.1"/>
</dbReference>
<evidence type="ECO:0000256" key="1">
    <source>
        <dbReference type="SAM" id="MobiDB-lite"/>
    </source>
</evidence>
<name>A0A3Q0JG74_DIACI</name>
<dbReference type="PaxDb" id="121845-A0A3Q0JG74"/>
<dbReference type="GeneID" id="103518490"/>
<proteinExistence type="predicted"/>
<dbReference type="Proteomes" id="UP000079169">
    <property type="component" value="Unplaced"/>
</dbReference>
<gene>
    <name evidence="3" type="primary">LOC103518490</name>
</gene>
<reference evidence="3" key="1">
    <citation type="submission" date="2025-08" db="UniProtKB">
        <authorList>
            <consortium name="RefSeq"/>
        </authorList>
    </citation>
    <scope>IDENTIFICATION</scope>
</reference>
<organism evidence="2 3">
    <name type="scientific">Diaphorina citri</name>
    <name type="common">Asian citrus psyllid</name>
    <dbReference type="NCBI Taxonomy" id="121845"/>
    <lineage>
        <taxon>Eukaryota</taxon>
        <taxon>Metazoa</taxon>
        <taxon>Ecdysozoa</taxon>
        <taxon>Arthropoda</taxon>
        <taxon>Hexapoda</taxon>
        <taxon>Insecta</taxon>
        <taxon>Pterygota</taxon>
        <taxon>Neoptera</taxon>
        <taxon>Paraneoptera</taxon>
        <taxon>Hemiptera</taxon>
        <taxon>Sternorrhyncha</taxon>
        <taxon>Psylloidea</taxon>
        <taxon>Psyllidae</taxon>
        <taxon>Diaphorininae</taxon>
        <taxon>Diaphorina</taxon>
    </lineage>
</organism>
<dbReference type="STRING" id="121845.A0A3Q0JG74"/>
<evidence type="ECO:0000313" key="2">
    <source>
        <dbReference type="Proteomes" id="UP000079169"/>
    </source>
</evidence>
<feature type="compositionally biased region" description="Polar residues" evidence="1">
    <location>
        <begin position="150"/>
        <end position="161"/>
    </location>
</feature>
<dbReference type="AlphaFoldDB" id="A0A3Q0JG74"/>
<feature type="region of interest" description="Disordered" evidence="1">
    <location>
        <begin position="1"/>
        <end position="20"/>
    </location>
</feature>
<sequence>MTSHQLSRPKMMSDKWTSSVATEEDIESKVSRMMSDKWTSSVATEEDIESWVSGDWWDADYIQHWLRLDEGLREEIASLRRKLRDTECANIALSGLLVPDSSRTVLHLGHLHLVPPTPSITADSTVKALPPEGEDEVSGESSVLRDEGYSTMSSDMQGTQETPRRGLEDLVETQETNQGETPLHSDSTSVLSSSQDKRYLKNLDSDIYFSVSLLLNARHALYNPRHSFPPPSLSHSPYPPSLSHSPFSPSLSHSGHVMPYQSMLRSLSDSHLSLNLPTTLHTSVMMSDKWTSSVATEEDIESWVSGDWWDADYIQHWLRLDEVRWPGAPPLPCLSDHFVSKLSLTSSISTPDTVINITSKKPDSPVNTSDRTSNSPVNYENIRHKVSRVHSRPNPERDTEVLNIRNVTFVPNNLFGYTRYTFTLILLEGYKDVVQCSNITFGYPLDLFYDKAISIENNGTCTSLIKGEKPTKFGLWFDDAPDNAAKLYANRYAKKYGPTEVVAIRNVTDVPNKEFLVGYTKQNFSVILLVGYQKNVIQCSNITFGYPLVPSYAEAITIHDNGTCTTIIHGQARFLFDEAPAKAAQLYANRYAKAHGNTEVLNIRNVTHIKSLLGYTRYTFTLILLVGHEDVVQCSNITFGYPVVPSYAELISIKHNGTCTSLIKGEKPKKRGGGFDDAPDNAAKLYANRYAQKHGPTEVVAIRNVTDAPNKFPLGYTKQMFSVILLVGYQKDVIQCSNITFGYPVVPSYAEAITIHDNGTCTSIIHGKKERKQVRDLISLDLVAARALAYQFNNQFPYHSFEYAAHTNGKFIKGFITQLTVTLWGIYMPSALVGRTVCTGVEYNIGWNFTVSIVNSGHCRGDFNIHHYSRIVQA</sequence>
<keyword evidence="2" id="KW-1185">Reference proteome</keyword>
<feature type="region of interest" description="Disordered" evidence="1">
    <location>
        <begin position="355"/>
        <end position="377"/>
    </location>
</feature>
<dbReference type="KEGG" id="dci:103518490"/>
<feature type="region of interest" description="Disordered" evidence="1">
    <location>
        <begin position="119"/>
        <end position="194"/>
    </location>
</feature>